<keyword evidence="2" id="KW-1185">Reference proteome</keyword>
<gene>
    <name evidence="1" type="ORF">NEJAP_0411</name>
</gene>
<evidence type="ECO:0000313" key="2">
    <source>
        <dbReference type="Proteomes" id="UP000595332"/>
    </source>
</evidence>
<organism evidence="1 2">
    <name type="scientific">Neptunomonas japonica JAMM 1380</name>
    <dbReference type="NCBI Taxonomy" id="1441457"/>
    <lineage>
        <taxon>Bacteria</taxon>
        <taxon>Pseudomonadati</taxon>
        <taxon>Pseudomonadota</taxon>
        <taxon>Gammaproteobacteria</taxon>
        <taxon>Oceanospirillales</taxon>
        <taxon>Oceanospirillaceae</taxon>
        <taxon>Neptunomonas</taxon>
    </lineage>
</organism>
<dbReference type="AlphaFoldDB" id="A0A7R6P6X2"/>
<dbReference type="KEGG" id="njp:NEJAP_0411"/>
<dbReference type="RefSeq" id="WP_201349078.1">
    <property type="nucleotide sequence ID" value="NZ_AP014546.1"/>
</dbReference>
<name>A0A7R6P6X2_9GAMM</name>
<evidence type="ECO:0000313" key="1">
    <source>
        <dbReference type="EMBL" id="BBB28369.1"/>
    </source>
</evidence>
<proteinExistence type="predicted"/>
<protein>
    <submittedName>
        <fullName evidence="1">Uncharacterized protein</fullName>
    </submittedName>
</protein>
<reference evidence="1 2" key="1">
    <citation type="journal article" date="2008" name="Int. J. Syst. Evol. Microbiol.">
        <title>Neptunomonas japonica sp. nov., an Osedax japonicus symbiont-like bacterium isolated from sediment adjacent to sperm whale carcasses off Kagoshima, Japan.</title>
        <authorList>
            <person name="Miyazaki M."/>
            <person name="Nogi Y."/>
            <person name="Fujiwara Y."/>
            <person name="Kawato M."/>
            <person name="Kubokawa K."/>
            <person name="Horikoshi K."/>
        </authorList>
    </citation>
    <scope>NUCLEOTIDE SEQUENCE [LARGE SCALE GENOMIC DNA]</scope>
    <source>
        <strain evidence="1 2">JAMM 1380</strain>
    </source>
</reference>
<dbReference type="Proteomes" id="UP000595332">
    <property type="component" value="Chromosome"/>
</dbReference>
<sequence>MEHHHIGVQLKQLLKRGYSINDAKKLLKAPLDITEKAMHEVMADNNSEQKALLSQRNQARYAMRL</sequence>
<dbReference type="EMBL" id="AP014546">
    <property type="protein sequence ID" value="BBB28369.1"/>
    <property type="molecule type" value="Genomic_DNA"/>
</dbReference>
<accession>A0A7R6P6X2</accession>